<feature type="transmembrane region" description="Helical" evidence="1">
    <location>
        <begin position="80"/>
        <end position="102"/>
    </location>
</feature>
<dbReference type="Proteomes" id="UP000011626">
    <property type="component" value="Unassembled WGS sequence"/>
</dbReference>
<feature type="transmembrane region" description="Helical" evidence="1">
    <location>
        <begin position="20"/>
        <end position="41"/>
    </location>
</feature>
<dbReference type="eggNOG" id="arCOG08617">
    <property type="taxonomic scope" value="Archaea"/>
</dbReference>
<comment type="caution">
    <text evidence="2">The sequence shown here is derived from an EMBL/GenBank/DDBJ whole genome shotgun (WGS) entry which is preliminary data.</text>
</comment>
<gene>
    <name evidence="2" type="ORF">C475_02433</name>
</gene>
<evidence type="ECO:0000313" key="2">
    <source>
        <dbReference type="EMBL" id="ELZ29469.1"/>
    </source>
</evidence>
<keyword evidence="1" id="KW-0812">Transmembrane</keyword>
<accession>M0D5N3</accession>
<reference evidence="2 3" key="1">
    <citation type="journal article" date="2014" name="PLoS Genet.">
        <title>Phylogenetically driven sequencing of extremely halophilic archaea reveals strategies for static and dynamic osmo-response.</title>
        <authorList>
            <person name="Becker E.A."/>
            <person name="Seitzer P.M."/>
            <person name="Tritt A."/>
            <person name="Larsen D."/>
            <person name="Krusor M."/>
            <person name="Yao A.I."/>
            <person name="Wu D."/>
            <person name="Madern D."/>
            <person name="Eisen J.A."/>
            <person name="Darling A.E."/>
            <person name="Facciotti M.T."/>
        </authorList>
    </citation>
    <scope>NUCLEOTIDE SEQUENCE [LARGE SCALE GENOMIC DNA]</scope>
    <source>
        <strain evidence="2 3">2-9-1</strain>
    </source>
</reference>
<feature type="transmembrane region" description="Helical" evidence="1">
    <location>
        <begin position="162"/>
        <end position="185"/>
    </location>
</feature>
<evidence type="ECO:0000313" key="3">
    <source>
        <dbReference type="Proteomes" id="UP000011626"/>
    </source>
</evidence>
<sequence length="268" mass="28136">MGGAMLELARYEGRHRVRGAAAATAALGGFALLYIFVYPTFAESLGADIDQLLEAYPEALSKAFGVQSLASMEGYLASELYTFGWLLIVGIYFAYAGASLIAADVERERMDMLLSLPVSRARVVLEAFASLAVPLVALSTVVPVVVVVATEIVGYPVPAVDVAAIHLLSVPYLTACAGIGLVTSVVFDRAGIAQRVAAGVLVGLFFAESLVTDTDFEAVGVVSPTRYLDPNAVLRESEYAIGDAAVLAVATLALVAVAVAIFRRKDVE</sequence>
<name>M0D5N3_9EURY</name>
<protein>
    <recommendedName>
        <fullName evidence="4">ABC transporter permease</fullName>
    </recommendedName>
</protein>
<keyword evidence="1" id="KW-0472">Membrane</keyword>
<dbReference type="GO" id="GO:0005886">
    <property type="term" value="C:plasma membrane"/>
    <property type="evidence" value="ECO:0007669"/>
    <property type="project" value="UniProtKB-SubCell"/>
</dbReference>
<dbReference type="STRING" id="797114.C475_02433"/>
<dbReference type="eggNOG" id="arCOG02438">
    <property type="taxonomic scope" value="Archaea"/>
</dbReference>
<feature type="transmembrane region" description="Helical" evidence="1">
    <location>
        <begin position="123"/>
        <end position="150"/>
    </location>
</feature>
<evidence type="ECO:0000256" key="1">
    <source>
        <dbReference type="SAM" id="Phobius"/>
    </source>
</evidence>
<dbReference type="Pfam" id="PF12679">
    <property type="entry name" value="ABC2_membrane_2"/>
    <property type="match status" value="1"/>
</dbReference>
<keyword evidence="1" id="KW-1133">Transmembrane helix</keyword>
<proteinExistence type="predicted"/>
<dbReference type="GO" id="GO:0140359">
    <property type="term" value="F:ABC-type transporter activity"/>
    <property type="evidence" value="ECO:0007669"/>
    <property type="project" value="InterPro"/>
</dbReference>
<organism evidence="2 3">
    <name type="scientific">Halosimplex carlsbadense 2-9-1</name>
    <dbReference type="NCBI Taxonomy" id="797114"/>
    <lineage>
        <taxon>Archaea</taxon>
        <taxon>Methanobacteriati</taxon>
        <taxon>Methanobacteriota</taxon>
        <taxon>Stenosarchaea group</taxon>
        <taxon>Halobacteria</taxon>
        <taxon>Halobacteriales</taxon>
        <taxon>Haloarculaceae</taxon>
        <taxon>Halosimplex</taxon>
    </lineage>
</organism>
<dbReference type="AlphaFoldDB" id="M0D5N3"/>
<dbReference type="EMBL" id="AOIU01000006">
    <property type="protein sequence ID" value="ELZ29469.1"/>
    <property type="molecule type" value="Genomic_DNA"/>
</dbReference>
<feature type="transmembrane region" description="Helical" evidence="1">
    <location>
        <begin position="192"/>
        <end position="211"/>
    </location>
</feature>
<feature type="transmembrane region" description="Helical" evidence="1">
    <location>
        <begin position="239"/>
        <end position="262"/>
    </location>
</feature>
<keyword evidence="3" id="KW-1185">Reference proteome</keyword>
<evidence type="ECO:0008006" key="4">
    <source>
        <dbReference type="Google" id="ProtNLM"/>
    </source>
</evidence>